<dbReference type="PROSITE" id="PS50075">
    <property type="entry name" value="CARRIER"/>
    <property type="match status" value="1"/>
</dbReference>
<accession>A0ABR9EI28</accession>
<name>A0ABR9EI28_9GAMM</name>
<sequence>MSTLESISTFLKQDIIVDSLEVVDSVEEIDSNAQLVGDGLDLDSIEVLDLVVSVEKKYNFKFKDFPETVIQDKMKNINSLSQFIYEQTQGQ</sequence>
<evidence type="ECO:0000313" key="3">
    <source>
        <dbReference type="Proteomes" id="UP000615755"/>
    </source>
</evidence>
<dbReference type="InterPro" id="IPR036736">
    <property type="entry name" value="ACP-like_sf"/>
</dbReference>
<proteinExistence type="predicted"/>
<dbReference type="Gene3D" id="1.10.1200.10">
    <property type="entry name" value="ACP-like"/>
    <property type="match status" value="1"/>
</dbReference>
<dbReference type="Proteomes" id="UP000615755">
    <property type="component" value="Unassembled WGS sequence"/>
</dbReference>
<gene>
    <name evidence="2" type="ORF">PAUR_b0526</name>
</gene>
<keyword evidence="3" id="KW-1185">Reference proteome</keyword>
<evidence type="ECO:0000313" key="2">
    <source>
        <dbReference type="EMBL" id="MBE0370477.1"/>
    </source>
</evidence>
<dbReference type="EMBL" id="AQGV01000015">
    <property type="protein sequence ID" value="MBE0370477.1"/>
    <property type="molecule type" value="Genomic_DNA"/>
</dbReference>
<dbReference type="RefSeq" id="WP_192509586.1">
    <property type="nucleotide sequence ID" value="NZ_AQGV01000015.1"/>
</dbReference>
<evidence type="ECO:0000259" key="1">
    <source>
        <dbReference type="PROSITE" id="PS50075"/>
    </source>
</evidence>
<comment type="caution">
    <text evidence="2">The sequence shown here is derived from an EMBL/GenBank/DDBJ whole genome shotgun (WGS) entry which is preliminary data.</text>
</comment>
<dbReference type="SUPFAM" id="SSF47336">
    <property type="entry name" value="ACP-like"/>
    <property type="match status" value="1"/>
</dbReference>
<protein>
    <recommendedName>
        <fullName evidence="1">Carrier domain-containing protein</fullName>
    </recommendedName>
</protein>
<organism evidence="2 3">
    <name type="scientific">Pseudoalteromonas aurantia 208</name>
    <dbReference type="NCBI Taxonomy" id="1314867"/>
    <lineage>
        <taxon>Bacteria</taxon>
        <taxon>Pseudomonadati</taxon>
        <taxon>Pseudomonadota</taxon>
        <taxon>Gammaproteobacteria</taxon>
        <taxon>Alteromonadales</taxon>
        <taxon>Pseudoalteromonadaceae</taxon>
        <taxon>Pseudoalteromonas</taxon>
    </lineage>
</organism>
<dbReference type="InterPro" id="IPR009081">
    <property type="entry name" value="PP-bd_ACP"/>
</dbReference>
<feature type="domain" description="Carrier" evidence="1">
    <location>
        <begin position="7"/>
        <end position="88"/>
    </location>
</feature>
<dbReference type="Pfam" id="PF00550">
    <property type="entry name" value="PP-binding"/>
    <property type="match status" value="1"/>
</dbReference>
<reference evidence="2 3" key="1">
    <citation type="submission" date="2015-03" db="EMBL/GenBank/DDBJ databases">
        <title>Genome sequence of Pseudoalteromonas aurantia.</title>
        <authorList>
            <person name="Xie B.-B."/>
            <person name="Rong J.-C."/>
            <person name="Qin Q.-L."/>
            <person name="Zhang Y.-Z."/>
        </authorList>
    </citation>
    <scope>NUCLEOTIDE SEQUENCE [LARGE SCALE GENOMIC DNA]</scope>
    <source>
        <strain evidence="2 3">208</strain>
    </source>
</reference>